<dbReference type="Proteomes" id="UP000335636">
    <property type="component" value="Unassembled WGS sequence"/>
</dbReference>
<sequence>RFKWPLCRNPSAMTPEDVPDAGHSSCQLLELLLTPQPYPALPCRLNPPIPWNHSEPPGGLQGPRWHIELQPWAGPAQSLDEEALRFLQYISTTQ</sequence>
<dbReference type="AlphaFoldDB" id="A0A5E4CM72"/>
<reference evidence="1" key="1">
    <citation type="submission" date="2019-04" db="EMBL/GenBank/DDBJ databases">
        <authorList>
            <person name="Alioto T."/>
            <person name="Alioto T."/>
        </authorList>
    </citation>
    <scope>NUCLEOTIDE SEQUENCE [LARGE SCALE GENOMIC DNA]</scope>
</reference>
<evidence type="ECO:0000313" key="1">
    <source>
        <dbReference type="EMBL" id="VTJ82928.1"/>
    </source>
</evidence>
<organism evidence="1 2">
    <name type="scientific">Marmota monax</name>
    <name type="common">Woodchuck</name>
    <dbReference type="NCBI Taxonomy" id="9995"/>
    <lineage>
        <taxon>Eukaryota</taxon>
        <taxon>Metazoa</taxon>
        <taxon>Chordata</taxon>
        <taxon>Craniata</taxon>
        <taxon>Vertebrata</taxon>
        <taxon>Euteleostomi</taxon>
        <taxon>Mammalia</taxon>
        <taxon>Eutheria</taxon>
        <taxon>Euarchontoglires</taxon>
        <taxon>Glires</taxon>
        <taxon>Rodentia</taxon>
        <taxon>Sciuromorpha</taxon>
        <taxon>Sciuridae</taxon>
        <taxon>Xerinae</taxon>
        <taxon>Marmotini</taxon>
        <taxon>Marmota</taxon>
    </lineage>
</organism>
<gene>
    <name evidence="1" type="ORF">MONAX_5E027721</name>
</gene>
<evidence type="ECO:0000313" key="2">
    <source>
        <dbReference type="Proteomes" id="UP000335636"/>
    </source>
</evidence>
<feature type="non-terminal residue" evidence="1">
    <location>
        <position position="94"/>
    </location>
</feature>
<name>A0A5E4CM72_MARMO</name>
<feature type="non-terminal residue" evidence="1">
    <location>
        <position position="1"/>
    </location>
</feature>
<keyword evidence="2" id="KW-1185">Reference proteome</keyword>
<accession>A0A5E4CM72</accession>
<proteinExistence type="predicted"/>
<comment type="caution">
    <text evidence="1">The sequence shown here is derived from an EMBL/GenBank/DDBJ whole genome shotgun (WGS) entry which is preliminary data.</text>
</comment>
<protein>
    <submittedName>
        <fullName evidence="1">Uncharacterized protein</fullName>
    </submittedName>
</protein>
<dbReference type="EMBL" id="CABDUW010001599">
    <property type="protein sequence ID" value="VTJ82928.1"/>
    <property type="molecule type" value="Genomic_DNA"/>
</dbReference>